<evidence type="ECO:0000256" key="3">
    <source>
        <dbReference type="ARBA" id="ARBA00023163"/>
    </source>
</evidence>
<evidence type="ECO:0000313" key="5">
    <source>
        <dbReference type="EMBL" id="KAE9632930.1"/>
    </source>
</evidence>
<accession>A0A7C8LDS0</accession>
<reference evidence="5 6" key="1">
    <citation type="submission" date="2019-12" db="EMBL/GenBank/DDBJ databases">
        <title>Defluviitalea raffinosedens, isolated from a biogas fermenter, genome sequencing and characterization.</title>
        <authorList>
            <person name="Rettenmaier R."/>
            <person name="Schneider M."/>
            <person name="Neuhaus K."/>
            <person name="Liebl W."/>
            <person name="Zverlov V."/>
        </authorList>
    </citation>
    <scope>NUCLEOTIDE SEQUENCE [LARGE SCALE GENOMIC DNA]</scope>
    <source>
        <strain evidence="5 6">249c-K6</strain>
    </source>
</reference>
<dbReference type="CDD" id="cd01544">
    <property type="entry name" value="PBP1_GalR"/>
    <property type="match status" value="1"/>
</dbReference>
<proteinExistence type="predicted"/>
<comment type="caution">
    <text evidence="5">The sequence shown here is derived from an EMBL/GenBank/DDBJ whole genome shotgun (WGS) entry which is preliminary data.</text>
</comment>
<dbReference type="CDD" id="cd01392">
    <property type="entry name" value="HTH_LacI"/>
    <property type="match status" value="1"/>
</dbReference>
<organism evidence="5 6">
    <name type="scientific">Defluviitalea raffinosedens</name>
    <dbReference type="NCBI Taxonomy" id="1450156"/>
    <lineage>
        <taxon>Bacteria</taxon>
        <taxon>Bacillati</taxon>
        <taxon>Bacillota</taxon>
        <taxon>Clostridia</taxon>
        <taxon>Lachnospirales</taxon>
        <taxon>Defluviitaleaceae</taxon>
        <taxon>Defluviitalea</taxon>
    </lineage>
</organism>
<dbReference type="PROSITE" id="PS50932">
    <property type="entry name" value="HTH_LACI_2"/>
    <property type="match status" value="1"/>
</dbReference>
<evidence type="ECO:0000259" key="4">
    <source>
        <dbReference type="PROSITE" id="PS50932"/>
    </source>
</evidence>
<dbReference type="PRINTS" id="PR00036">
    <property type="entry name" value="HTHLACI"/>
</dbReference>
<dbReference type="EMBL" id="WSLF01000010">
    <property type="protein sequence ID" value="KAE9632930.1"/>
    <property type="molecule type" value="Genomic_DNA"/>
</dbReference>
<dbReference type="Pfam" id="PF13377">
    <property type="entry name" value="Peripla_BP_3"/>
    <property type="match status" value="1"/>
</dbReference>
<dbReference type="AlphaFoldDB" id="A0A7C8LDS0"/>
<evidence type="ECO:0000256" key="2">
    <source>
        <dbReference type="ARBA" id="ARBA00023125"/>
    </source>
</evidence>
<dbReference type="InterPro" id="IPR046335">
    <property type="entry name" value="LacI/GalR-like_sensor"/>
</dbReference>
<dbReference type="SUPFAM" id="SSF53822">
    <property type="entry name" value="Periplasmic binding protein-like I"/>
    <property type="match status" value="1"/>
</dbReference>
<dbReference type="InterPro" id="IPR000843">
    <property type="entry name" value="HTH_LacI"/>
</dbReference>
<dbReference type="PANTHER" id="PTHR30146:SF149">
    <property type="entry name" value="HTH-TYPE TRANSCRIPTIONAL REGULATOR EBGR"/>
    <property type="match status" value="1"/>
</dbReference>
<evidence type="ECO:0000313" key="6">
    <source>
        <dbReference type="Proteomes" id="UP000483018"/>
    </source>
</evidence>
<keyword evidence="6" id="KW-1185">Reference proteome</keyword>
<gene>
    <name evidence="5" type="ORF">GND95_10415</name>
</gene>
<dbReference type="Proteomes" id="UP000483018">
    <property type="component" value="Unassembled WGS sequence"/>
</dbReference>
<dbReference type="RefSeq" id="WP_158741080.1">
    <property type="nucleotide sequence ID" value="NZ_JAFBEP010000001.1"/>
</dbReference>
<dbReference type="PANTHER" id="PTHR30146">
    <property type="entry name" value="LACI-RELATED TRANSCRIPTIONAL REPRESSOR"/>
    <property type="match status" value="1"/>
</dbReference>
<sequence>MATLKDIANEAGVSITTVSRVINYDTTFSVSEETRKRILEIAERMKYKSPKEKAEVYNTKANGRSTPVRIGILSSYSEEVELSDPYYLSIRMGVEKECDRQGIITEKIFNMKDYNELAKKHPDLSGIIAVGRFSKEKINTLAGLFSNIVFIDEEPEDPHLDCVIIDLAKAAREVLNFLLKKGHRDLGYIGILGCNSEYPEKIDAREYEFRNFIKENCIEKNEKNIYLENGTAAGGYLAMVNAIKRGNLPTAFFVASDSMAIGALKALHEHNISVPDQVSIVGFNDIPNAEYTVPSLTTVRTYTEFMGVTGVKLLMDLIENGANDIGRKVIIPTEFIIRNSTK</sequence>
<dbReference type="SUPFAM" id="SSF47413">
    <property type="entry name" value="lambda repressor-like DNA-binding domains"/>
    <property type="match status" value="1"/>
</dbReference>
<keyword evidence="3" id="KW-0804">Transcription</keyword>
<protein>
    <submittedName>
        <fullName evidence="5">LacI family DNA-binding transcriptional regulator</fullName>
    </submittedName>
</protein>
<dbReference type="Pfam" id="PF00356">
    <property type="entry name" value="LacI"/>
    <property type="match status" value="1"/>
</dbReference>
<keyword evidence="2 5" id="KW-0238">DNA-binding</keyword>
<feature type="domain" description="HTH lacI-type" evidence="4">
    <location>
        <begin position="2"/>
        <end position="48"/>
    </location>
</feature>
<name>A0A7C8LDS0_9FIRM</name>
<dbReference type="SMART" id="SM00354">
    <property type="entry name" value="HTH_LACI"/>
    <property type="match status" value="1"/>
</dbReference>
<dbReference type="Gene3D" id="1.10.260.40">
    <property type="entry name" value="lambda repressor-like DNA-binding domains"/>
    <property type="match status" value="1"/>
</dbReference>
<keyword evidence="1" id="KW-0805">Transcription regulation</keyword>
<dbReference type="GO" id="GO:0003700">
    <property type="term" value="F:DNA-binding transcription factor activity"/>
    <property type="evidence" value="ECO:0007669"/>
    <property type="project" value="TreeGrafter"/>
</dbReference>
<dbReference type="InterPro" id="IPR010982">
    <property type="entry name" value="Lambda_DNA-bd_dom_sf"/>
</dbReference>
<evidence type="ECO:0000256" key="1">
    <source>
        <dbReference type="ARBA" id="ARBA00023015"/>
    </source>
</evidence>
<dbReference type="OrthoDB" id="43195at2"/>
<dbReference type="Gene3D" id="3.40.50.2300">
    <property type="match status" value="2"/>
</dbReference>
<dbReference type="InterPro" id="IPR028082">
    <property type="entry name" value="Peripla_BP_I"/>
</dbReference>
<dbReference type="GO" id="GO:0000976">
    <property type="term" value="F:transcription cis-regulatory region binding"/>
    <property type="evidence" value="ECO:0007669"/>
    <property type="project" value="TreeGrafter"/>
</dbReference>
<dbReference type="PROSITE" id="PS00356">
    <property type="entry name" value="HTH_LACI_1"/>
    <property type="match status" value="1"/>
</dbReference>